<feature type="compositionally biased region" description="Low complexity" evidence="1">
    <location>
        <begin position="830"/>
        <end position="848"/>
    </location>
</feature>
<dbReference type="EMBL" id="LC738873">
    <property type="protein sequence ID" value="BDT62250.1"/>
    <property type="molecule type" value="Genomic_DNA"/>
</dbReference>
<feature type="compositionally biased region" description="Low complexity" evidence="1">
    <location>
        <begin position="635"/>
        <end position="651"/>
    </location>
</feature>
<feature type="compositionally biased region" description="Low complexity" evidence="1">
    <location>
        <begin position="552"/>
        <end position="577"/>
    </location>
</feature>
<feature type="compositionally biased region" description="Basic and acidic residues" evidence="1">
    <location>
        <begin position="698"/>
        <end position="711"/>
    </location>
</feature>
<accession>A0A9C7BQ21</accession>
<protein>
    <submittedName>
        <fullName evidence="2">Wsv037-like protein</fullName>
    </submittedName>
</protein>
<feature type="compositionally biased region" description="Basic and acidic residues" evidence="1">
    <location>
        <begin position="1214"/>
        <end position="1226"/>
    </location>
</feature>
<feature type="compositionally biased region" description="Basic and acidic residues" evidence="1">
    <location>
        <begin position="1171"/>
        <end position="1183"/>
    </location>
</feature>
<dbReference type="PANTHER" id="PTHR46563:SF4">
    <property type="entry name" value="ASPARTYL_ASPARAGINYL BETA-HYDROXYLASE ISOFORM X1"/>
    <property type="match status" value="1"/>
</dbReference>
<feature type="compositionally biased region" description="Acidic residues" evidence="1">
    <location>
        <begin position="652"/>
        <end position="665"/>
    </location>
</feature>
<feature type="compositionally biased region" description="Basic and acidic residues" evidence="1">
    <location>
        <begin position="1237"/>
        <end position="1247"/>
    </location>
</feature>
<sequence length="1387" mass="155855">MEKFLSDSIQGVDVLSSFKIKTLRQEKSSPLMILRDYTKTIPGVSSALFLVRGGGPSSRERMVLSMNMLDVLKDYTNSVSTVAPVSWQVFNDPALHAYLIRRLTDCNLYDKKYFSNDPLPGIGELVSFRFRGGIPQNIIFPIGASTVNWLSCVKSSRRMGEILTKRPTGASDVNRCRNIRLVAKRLANTQANLKEDDTRRLRFWRYFYFLEDATERVGMMHHNPFAMSHVSFDINMIKASPMNEHDFSLAFMGDCFSRESVLLSDIVCGGRTSNFFPLLQAVIEYKYNNNNNKRKSNNNNTSTTTTTTTTNTWTDIWKHSIGESGYKLSRFTDNVMEDTNDPAERLKHIIKTSNKIHNDKKHSIVDFTATVLHFSHREILNNITISPLAIKEEVEEFLLVTAIKQEWILLYSLLQQIQFNILHFIGYQAHRILIFKLFVPVLIAVLFTNGNLSQTVVHAAVNLNICKKQAGCFTLSNILSRSTIHANPVGVARHFSQFDENDAEGFVSSTLSVPLVTDVANMFKGLSSKMDRMDFFQKYGMSVIKARNLITNNNNNDNDNNNNNSSSSSINNNVNRKSYSKKEQSKKENIARASSSKRKCNTDSQRGKAPVKRKTKLLIDNDDGSAGGRGGGGSSNNVIGAATAAVVTGNDNNDDDDDDDDDDDGNNPGVTILANDRNRATTSSSSAYDPGEGCSHWGEVERNRYRDMENKKNKRKANKDDNPNDKTPSNGDDEEGDPELSRMTLSGDRENEHYEKIQNILKKPSKKKDYSNDDMPSITLKGILNVIEECFGITKGTIITSIHANVRDYSVIGNRNSGGGGRSNNKRKNNNNNNNNSSGSTSNSNANDNNEKGDERRPIDYRNRNEIIEGFLELIMDSPCSQQPRRGSNTSCTERYLHNEHLLEALRLNPVFRAIEGTSDSLERVVVLWNICKYVNMVITGLIAVDLASLIDQRKGARKALRRGTVMKQNEFNYREAGNAPGEMRDTIVPNCISKLTCIAGVNYKKQKCHHFFCRSLKLLFTGFDPDRATEIFIDKASQNTLLRLRDFCRKKENPSMRDWNEQVFKPIARGDGWVTENEVIDVNVRQPKDFSWLLKKLIIEKELLTSTVSKKDVEEESNKMRPMGFYREPYFQTNSDTEEERLRGGGEGEEEGEEEEEETQVAEVGVGVEIKTKNRKTTERQYRPSPPSIFAPLENTNPDILQQALDSIGGHDTITRLDDNGNGDRHQRHRHHHHHHNDDDDSHRIIESPVTSTTLEPTIDTVDGPDDNITGHSNADDDDEERPYVMSPITFPSFDDSDPFDTALASTAGRIDNDEDKPSHSLDGDDFNEDTTTPTITTTITTVASTRPPTTTTTTTNAAAATNTTTTTTVITMDDIIPYTYTSFGV</sequence>
<feature type="compositionally biased region" description="Basic and acidic residues" evidence="1">
    <location>
        <begin position="580"/>
        <end position="590"/>
    </location>
</feature>
<feature type="compositionally biased region" description="Basic and acidic residues" evidence="1">
    <location>
        <begin position="849"/>
        <end position="860"/>
    </location>
</feature>
<feature type="compositionally biased region" description="Basic residues" evidence="1">
    <location>
        <begin position="1227"/>
        <end position="1236"/>
    </location>
</feature>
<feature type="compositionally biased region" description="Gly residues" evidence="1">
    <location>
        <begin position="625"/>
        <end position="634"/>
    </location>
</feature>
<evidence type="ECO:0000256" key="1">
    <source>
        <dbReference type="SAM" id="MobiDB-lite"/>
    </source>
</evidence>
<dbReference type="PANTHER" id="PTHR46563">
    <property type="entry name" value="RING-TYPE DOMAIN-CONTAINING PROTEIN"/>
    <property type="match status" value="1"/>
</dbReference>
<reference evidence="2" key="1">
    <citation type="submission" date="2022-10" db="EMBL/GenBank/DDBJ databases">
        <title>Genome sequences of endogenous nimaviruses in decapod crustaceans.</title>
        <authorList>
            <person name="Kawato S."/>
            <person name="Nozaki R."/>
            <person name="Kondo H."/>
            <person name="Hirono I."/>
        </authorList>
    </citation>
    <scope>NUCLEOTIDE SEQUENCE</scope>
    <source>
        <strain evidence="2">Kagawa2020</strain>
    </source>
</reference>
<feature type="compositionally biased region" description="Acidic residues" evidence="1">
    <location>
        <begin position="1148"/>
        <end position="1161"/>
    </location>
</feature>
<organism evidence="2">
    <name type="scientific">Penaeus semisulcatus majanivirus</name>
    <dbReference type="NCBI Taxonomy" id="2984274"/>
    <lineage>
        <taxon>Viruses</taxon>
        <taxon>Viruses incertae sedis</taxon>
        <taxon>Naldaviricetes</taxon>
        <taxon>Nimaviridae</taxon>
    </lineage>
</organism>
<feature type="region of interest" description="Disordered" evidence="1">
    <location>
        <begin position="1131"/>
        <end position="1195"/>
    </location>
</feature>
<evidence type="ECO:0000313" key="2">
    <source>
        <dbReference type="EMBL" id="BDT62250.1"/>
    </source>
</evidence>
<feature type="region of interest" description="Disordered" evidence="1">
    <location>
        <begin position="552"/>
        <end position="752"/>
    </location>
</feature>
<feature type="region of interest" description="Disordered" evidence="1">
    <location>
        <begin position="813"/>
        <end position="860"/>
    </location>
</feature>
<name>A0A9C7BQ21_9VIRU</name>
<feature type="region of interest" description="Disordered" evidence="1">
    <location>
        <begin position="1212"/>
        <end position="1334"/>
    </location>
</feature>
<proteinExistence type="predicted"/>